<evidence type="ECO:0000313" key="9">
    <source>
        <dbReference type="Proteomes" id="UP001160519"/>
    </source>
</evidence>
<name>A0AA43Q6E7_9GAMM</name>
<evidence type="ECO:0000313" key="8">
    <source>
        <dbReference type="EMBL" id="MDI1230599.1"/>
    </source>
</evidence>
<dbReference type="InterPro" id="IPR019874">
    <property type="entry name" value="RF_methyltr_PrmC"/>
</dbReference>
<dbReference type="EMBL" id="JAQSDF010000011">
    <property type="protein sequence ID" value="MDI1230599.1"/>
    <property type="molecule type" value="Genomic_DNA"/>
</dbReference>
<feature type="binding site" evidence="5">
    <location>
        <begin position="186"/>
        <end position="189"/>
    </location>
    <ligand>
        <name>substrate</name>
    </ligand>
</feature>
<dbReference type="AlphaFoldDB" id="A0AA43Q6E7"/>
<dbReference type="Gene3D" id="1.10.8.10">
    <property type="entry name" value="DNA helicase RuvA subunit, C-terminal domain"/>
    <property type="match status" value="1"/>
</dbReference>
<dbReference type="GO" id="GO:0102559">
    <property type="term" value="F:peptide chain release factor N(5)-glutamine methyltransferase activity"/>
    <property type="evidence" value="ECO:0007669"/>
    <property type="project" value="UniProtKB-EC"/>
</dbReference>
<sequence length="280" mass="31288">MHSIKSVLTDAADTLALVTDSALLDAEVLLCLALNKPRSHLRAWPDKLLQPEQLTAFRALLEQRQKGTPIAYITGNREFWSRDFQVSPDVLIPRPDTELLIELSLKLIPADEPVKIIDLGTGSGIIAITLAVERPHAQISATDISVAALAIARLNADKHHINNVQFYQSNWYADVPDSKFDLIISNPPYIAEDDNHLLQGDVRFEPQTALCAAEQGLGDIKIIATLARNHLEPKGHLLIEHGYDQQQQVQTLFKNLHYDKVQTYKDLSGQPRVTYGLWNP</sequence>
<dbReference type="FunFam" id="3.40.50.150:FF:000053">
    <property type="entry name" value="Release factor glutamine methyltransferase"/>
    <property type="match status" value="1"/>
</dbReference>
<organism evidence="8 9">
    <name type="scientific">Candidatus Methylobacter titanis</name>
    <dbReference type="NCBI Taxonomy" id="3053457"/>
    <lineage>
        <taxon>Bacteria</taxon>
        <taxon>Pseudomonadati</taxon>
        <taxon>Pseudomonadota</taxon>
        <taxon>Gammaproteobacteria</taxon>
        <taxon>Methylococcales</taxon>
        <taxon>Methylococcaceae</taxon>
        <taxon>Methylobacter</taxon>
    </lineage>
</organism>
<dbReference type="InterPro" id="IPR007848">
    <property type="entry name" value="Small_mtfrase_dom"/>
</dbReference>
<feature type="domain" description="Release factor glutamine methyltransferase N-terminal" evidence="7">
    <location>
        <begin position="7"/>
        <end position="75"/>
    </location>
</feature>
<dbReference type="PANTHER" id="PTHR18895">
    <property type="entry name" value="HEMK METHYLTRANSFERASE"/>
    <property type="match status" value="1"/>
</dbReference>
<dbReference type="GO" id="GO:0003676">
    <property type="term" value="F:nucleic acid binding"/>
    <property type="evidence" value="ECO:0007669"/>
    <property type="project" value="InterPro"/>
</dbReference>
<dbReference type="InterPro" id="IPR040758">
    <property type="entry name" value="PrmC_N"/>
</dbReference>
<feature type="binding site" evidence="5">
    <location>
        <begin position="120"/>
        <end position="124"/>
    </location>
    <ligand>
        <name>S-adenosyl-L-methionine</name>
        <dbReference type="ChEBI" id="CHEBI:59789"/>
    </ligand>
</feature>
<proteinExistence type="inferred from homology"/>
<gene>
    <name evidence="5 8" type="primary">prmC</name>
    <name evidence="8" type="ORF">PSU93_05555</name>
</gene>
<reference evidence="8" key="1">
    <citation type="submission" date="2023-01" db="EMBL/GenBank/DDBJ databases">
        <title>Biogeochemical cycle of methane in antarctic sediments.</title>
        <authorList>
            <person name="Roldan D.M."/>
            <person name="Menes R.J."/>
        </authorList>
    </citation>
    <scope>NUCLEOTIDE SEQUENCE [LARGE SCALE GENOMIC DNA]</scope>
    <source>
        <strain evidence="8">K-2018 MAG008</strain>
    </source>
</reference>
<comment type="catalytic activity">
    <reaction evidence="4 5">
        <text>L-glutaminyl-[peptide chain release factor] + S-adenosyl-L-methionine = N(5)-methyl-L-glutaminyl-[peptide chain release factor] + S-adenosyl-L-homocysteine + H(+)</text>
        <dbReference type="Rhea" id="RHEA:42896"/>
        <dbReference type="Rhea" id="RHEA-COMP:10271"/>
        <dbReference type="Rhea" id="RHEA-COMP:10272"/>
        <dbReference type="ChEBI" id="CHEBI:15378"/>
        <dbReference type="ChEBI" id="CHEBI:30011"/>
        <dbReference type="ChEBI" id="CHEBI:57856"/>
        <dbReference type="ChEBI" id="CHEBI:59789"/>
        <dbReference type="ChEBI" id="CHEBI:61891"/>
        <dbReference type="EC" id="2.1.1.297"/>
    </reaction>
</comment>
<feature type="domain" description="Methyltransferase small" evidence="6">
    <location>
        <begin position="105"/>
        <end position="194"/>
    </location>
</feature>
<dbReference type="HAMAP" id="MF_02126">
    <property type="entry name" value="RF_methyltr_PrmC"/>
    <property type="match status" value="1"/>
</dbReference>
<keyword evidence="9" id="KW-1185">Reference proteome</keyword>
<dbReference type="GO" id="GO:0032259">
    <property type="term" value="P:methylation"/>
    <property type="evidence" value="ECO:0007669"/>
    <property type="project" value="UniProtKB-KW"/>
</dbReference>
<evidence type="ECO:0000256" key="3">
    <source>
        <dbReference type="ARBA" id="ARBA00022691"/>
    </source>
</evidence>
<dbReference type="InterPro" id="IPR050320">
    <property type="entry name" value="N5-glutamine_MTase"/>
</dbReference>
<accession>A0AA43Q6E7</accession>
<feature type="binding site" evidence="5">
    <location>
        <position position="171"/>
    </location>
    <ligand>
        <name>S-adenosyl-L-methionine</name>
        <dbReference type="ChEBI" id="CHEBI:59789"/>
    </ligand>
</feature>
<comment type="similarity">
    <text evidence="5">Belongs to the protein N5-glutamine methyltransferase family. PrmC subfamily.</text>
</comment>
<dbReference type="PROSITE" id="PS00092">
    <property type="entry name" value="N6_MTASE"/>
    <property type="match status" value="1"/>
</dbReference>
<comment type="caution">
    <text evidence="8">The sequence shown here is derived from an EMBL/GenBank/DDBJ whole genome shotgun (WGS) entry which is preliminary data.</text>
</comment>
<evidence type="ECO:0000256" key="1">
    <source>
        <dbReference type="ARBA" id="ARBA00022603"/>
    </source>
</evidence>
<dbReference type="Pfam" id="PF05175">
    <property type="entry name" value="MTS"/>
    <property type="match status" value="1"/>
</dbReference>
<dbReference type="CDD" id="cd02440">
    <property type="entry name" value="AdoMet_MTases"/>
    <property type="match status" value="1"/>
</dbReference>
<evidence type="ECO:0000256" key="5">
    <source>
        <dbReference type="HAMAP-Rule" id="MF_02126"/>
    </source>
</evidence>
<evidence type="ECO:0000256" key="2">
    <source>
        <dbReference type="ARBA" id="ARBA00022679"/>
    </source>
</evidence>
<dbReference type="InterPro" id="IPR029063">
    <property type="entry name" value="SAM-dependent_MTases_sf"/>
</dbReference>
<protein>
    <recommendedName>
        <fullName evidence="5">Release factor glutamine methyltransferase</fullName>
        <shortName evidence="5">RF MTase</shortName>
        <ecNumber evidence="5">2.1.1.297</ecNumber>
    </recommendedName>
    <alternativeName>
        <fullName evidence="5">N5-glutamine methyltransferase PrmC</fullName>
    </alternativeName>
    <alternativeName>
        <fullName evidence="5">Protein-(glutamine-N5) MTase PrmC</fullName>
    </alternativeName>
    <alternativeName>
        <fullName evidence="5">Protein-glutamine N-methyltransferase PrmC</fullName>
    </alternativeName>
</protein>
<dbReference type="Proteomes" id="UP001160519">
    <property type="component" value="Unassembled WGS sequence"/>
</dbReference>
<dbReference type="Gene3D" id="3.40.50.150">
    <property type="entry name" value="Vaccinia Virus protein VP39"/>
    <property type="match status" value="1"/>
</dbReference>
<dbReference type="EC" id="2.1.1.297" evidence="5"/>
<keyword evidence="3 5" id="KW-0949">S-adenosyl-L-methionine</keyword>
<evidence type="ECO:0000256" key="4">
    <source>
        <dbReference type="ARBA" id="ARBA00048391"/>
    </source>
</evidence>
<dbReference type="InterPro" id="IPR002052">
    <property type="entry name" value="DNA_methylase_N6_adenine_CS"/>
</dbReference>
<evidence type="ECO:0000259" key="6">
    <source>
        <dbReference type="Pfam" id="PF05175"/>
    </source>
</evidence>
<dbReference type="NCBIfam" id="TIGR00536">
    <property type="entry name" value="hemK_fam"/>
    <property type="match status" value="1"/>
</dbReference>
<comment type="function">
    <text evidence="5">Methylates the class 1 translation termination release factors RF1/PrfA and RF2/PrfB on the glutamine residue of the universally conserved GGQ motif.</text>
</comment>
<dbReference type="SUPFAM" id="SSF53335">
    <property type="entry name" value="S-adenosyl-L-methionine-dependent methyltransferases"/>
    <property type="match status" value="1"/>
</dbReference>
<dbReference type="InterPro" id="IPR004556">
    <property type="entry name" value="HemK-like"/>
</dbReference>
<feature type="binding site" evidence="5">
    <location>
        <position position="143"/>
    </location>
    <ligand>
        <name>S-adenosyl-L-methionine</name>
        <dbReference type="ChEBI" id="CHEBI:59789"/>
    </ligand>
</feature>
<evidence type="ECO:0000259" key="7">
    <source>
        <dbReference type="Pfam" id="PF17827"/>
    </source>
</evidence>
<keyword evidence="2 5" id="KW-0808">Transferase</keyword>
<dbReference type="Pfam" id="PF17827">
    <property type="entry name" value="PrmC_N"/>
    <property type="match status" value="1"/>
</dbReference>
<dbReference type="PANTHER" id="PTHR18895:SF74">
    <property type="entry name" value="MTRF1L RELEASE FACTOR GLUTAMINE METHYLTRANSFERASE"/>
    <property type="match status" value="1"/>
</dbReference>
<keyword evidence="1 5" id="KW-0489">Methyltransferase</keyword>
<dbReference type="NCBIfam" id="TIGR03534">
    <property type="entry name" value="RF_mod_PrmC"/>
    <property type="match status" value="1"/>
</dbReference>
<feature type="binding site" evidence="5">
    <location>
        <position position="186"/>
    </location>
    <ligand>
        <name>S-adenosyl-L-methionine</name>
        <dbReference type="ChEBI" id="CHEBI:59789"/>
    </ligand>
</feature>